<feature type="domain" description="RanBP2-type" evidence="6">
    <location>
        <begin position="538"/>
        <end position="572"/>
    </location>
</feature>
<feature type="compositionally biased region" description="Low complexity" evidence="5">
    <location>
        <begin position="297"/>
        <end position="306"/>
    </location>
</feature>
<feature type="region of interest" description="Disordered" evidence="5">
    <location>
        <begin position="409"/>
        <end position="485"/>
    </location>
</feature>
<protein>
    <recommendedName>
        <fullName evidence="6">RanBP2-type domain-containing protein</fullName>
    </recommendedName>
</protein>
<dbReference type="PROSITE" id="PS01358">
    <property type="entry name" value="ZF_RANBP2_1"/>
    <property type="match status" value="4"/>
</dbReference>
<keyword evidence="1" id="KW-0479">Metal-binding</keyword>
<feature type="domain" description="RanBP2-type" evidence="6">
    <location>
        <begin position="483"/>
        <end position="517"/>
    </location>
</feature>
<feature type="compositionally biased region" description="Low complexity" evidence="5">
    <location>
        <begin position="237"/>
        <end position="255"/>
    </location>
</feature>
<dbReference type="PANTHER" id="PTHR46622">
    <property type="entry name" value="DNA-DEPENDENT METALLOPROTEASE WSS1"/>
    <property type="match status" value="1"/>
</dbReference>
<dbReference type="InterPro" id="IPR053000">
    <property type="entry name" value="WSS1-like_metalloprotease"/>
</dbReference>
<dbReference type="RefSeq" id="XP_013761186.1">
    <property type="nucleotide sequence ID" value="XM_013905732.1"/>
</dbReference>
<dbReference type="GO" id="GO:0008270">
    <property type="term" value="F:zinc ion binding"/>
    <property type="evidence" value="ECO:0007669"/>
    <property type="project" value="UniProtKB-KW"/>
</dbReference>
<keyword evidence="8" id="KW-1185">Reference proteome</keyword>
<feature type="compositionally biased region" description="Basic residues" evidence="5">
    <location>
        <begin position="225"/>
        <end position="234"/>
    </location>
</feature>
<dbReference type="Gene3D" id="2.30.30.380">
    <property type="entry name" value="Zn-finger domain of Sec23/24"/>
    <property type="match status" value="1"/>
</dbReference>
<feature type="region of interest" description="Disordered" evidence="5">
    <location>
        <begin position="679"/>
        <end position="735"/>
    </location>
</feature>
<feature type="compositionally biased region" description="Low complexity" evidence="5">
    <location>
        <begin position="409"/>
        <end position="437"/>
    </location>
</feature>
<feature type="compositionally biased region" description="Polar residues" evidence="5">
    <location>
        <begin position="720"/>
        <end position="729"/>
    </location>
</feature>
<dbReference type="GO" id="GO:0005634">
    <property type="term" value="C:nucleus"/>
    <property type="evidence" value="ECO:0007669"/>
    <property type="project" value="TreeGrafter"/>
</dbReference>
<sequence>MGFLAHVFDFIGSSVKTSIASITSSEEANAELAAAAVVAAESAVGPPVAPSKRATIPAAKVSPGPTVPGVVAVQTPAVAKAVTAPAASTAAPMVTGSSSGEAAMVVAKDPFLDALLDKHLDGITPEQASRYSQILMHSAQRNSRGGGGMASSSAAAVAALPMATPLTTTPFRFGANAPFGSGMPSTIKPNRTLFSTSGFSLLPETPRESGRGLSMDTLASNSKASARKVGRKRERSPSGSPQAAPQSAGAPASQPLTLDDVRHRTAIISGSRPAKRVRLMNKKAAPGGDARVRRRATAAPASSTARHILSTLSTPLNDARRSARAKPLAPTSTTSPLITRRRALLRRQSSLLATKSAASLKRTRDNTDQDESQSATTPATKRAKLRANDVDSDAVHSFSSKQFAAEASAAPTQAAPAKAEPAKAAPAKTGFSISSMASKKKPASSGFSMPKSTKSDAAKPKSSGGPSFSISALAKKPKPAADKAGASSDETWKCMACTMDNKKGIAACATCTTPNPAAKKNKLAGWGKPAPAKAADDKAGASSDETWKCMACTMDNKKGIAACATCTTPNPAAKKNKLAGWGKPAPAKAADDKAGASSDETWKCMACTMDNKKGIAACATCTTPNPAAKKNKLAGWGKPAPAKAADDKAGASSDETWKCMACTMDNKKGIAACATCTTPNPAAKKNKLAGWGKPAPGKTESKTEDNVEVKAESKAKGDGSITSQFSFGSKTAPRR</sequence>
<organism evidence="7 8">
    <name type="scientific">Thecamonas trahens ATCC 50062</name>
    <dbReference type="NCBI Taxonomy" id="461836"/>
    <lineage>
        <taxon>Eukaryota</taxon>
        <taxon>Apusozoa</taxon>
        <taxon>Apusomonadida</taxon>
        <taxon>Apusomonadidae</taxon>
        <taxon>Thecamonas</taxon>
    </lineage>
</organism>
<evidence type="ECO:0000313" key="7">
    <source>
        <dbReference type="EMBL" id="KNC56149.1"/>
    </source>
</evidence>
<dbReference type="GO" id="GO:0008237">
    <property type="term" value="F:metallopeptidase activity"/>
    <property type="evidence" value="ECO:0007669"/>
    <property type="project" value="TreeGrafter"/>
</dbReference>
<dbReference type="PANTHER" id="PTHR46622:SF1">
    <property type="entry name" value="DNA-DEPENDENT METALLOPROTEASE WSS1"/>
    <property type="match status" value="1"/>
</dbReference>
<feature type="compositionally biased region" description="Low complexity" evidence="5">
    <location>
        <begin position="629"/>
        <end position="643"/>
    </location>
</feature>
<dbReference type="AlphaFoldDB" id="A0A0L0DV31"/>
<dbReference type="InterPro" id="IPR001876">
    <property type="entry name" value="Znf_RanBP2"/>
</dbReference>
<evidence type="ECO:0000256" key="4">
    <source>
        <dbReference type="PROSITE-ProRule" id="PRU00322"/>
    </source>
</evidence>
<feature type="compositionally biased region" description="Basic and acidic residues" evidence="5">
    <location>
        <begin position="699"/>
        <end position="717"/>
    </location>
</feature>
<dbReference type="eggNOG" id="KOG4719">
    <property type="taxonomic scope" value="Eukaryota"/>
</dbReference>
<evidence type="ECO:0000256" key="1">
    <source>
        <dbReference type="ARBA" id="ARBA00022723"/>
    </source>
</evidence>
<reference evidence="7 8" key="1">
    <citation type="submission" date="2010-05" db="EMBL/GenBank/DDBJ databases">
        <title>The Genome Sequence of Thecamonas trahens ATCC 50062.</title>
        <authorList>
            <consortium name="The Broad Institute Genome Sequencing Platform"/>
            <person name="Russ C."/>
            <person name="Cuomo C."/>
            <person name="Shea T."/>
            <person name="Young S.K."/>
            <person name="Zeng Q."/>
            <person name="Koehrsen M."/>
            <person name="Haas B."/>
            <person name="Borodovsky M."/>
            <person name="Guigo R."/>
            <person name="Alvarado L."/>
            <person name="Berlin A."/>
            <person name="Bochicchio J."/>
            <person name="Borenstein D."/>
            <person name="Chapman S."/>
            <person name="Chen Z."/>
            <person name="Freedman E."/>
            <person name="Gellesch M."/>
            <person name="Goldberg J."/>
            <person name="Griggs A."/>
            <person name="Gujja S."/>
            <person name="Heilman E."/>
            <person name="Heiman D."/>
            <person name="Hepburn T."/>
            <person name="Howarth C."/>
            <person name="Jen D."/>
            <person name="Larson L."/>
            <person name="Mehta T."/>
            <person name="Park D."/>
            <person name="Pearson M."/>
            <person name="Roberts A."/>
            <person name="Saif S."/>
            <person name="Shenoy N."/>
            <person name="Sisk P."/>
            <person name="Stolte C."/>
            <person name="Sykes S."/>
            <person name="Thomson T."/>
            <person name="Walk T."/>
            <person name="White J."/>
            <person name="Yandava C."/>
            <person name="Burger G."/>
            <person name="Gray M.W."/>
            <person name="Holland P.W.H."/>
            <person name="King N."/>
            <person name="Lang F.B.F."/>
            <person name="Roger A.J."/>
            <person name="Ruiz-Trillo I."/>
            <person name="Lander E."/>
            <person name="Nusbaum C."/>
        </authorList>
    </citation>
    <scope>NUCLEOTIDE SEQUENCE [LARGE SCALE GENOMIC DNA]</scope>
    <source>
        <strain evidence="7 8">ATCC 50062</strain>
    </source>
</reference>
<evidence type="ECO:0000313" key="8">
    <source>
        <dbReference type="Proteomes" id="UP000054408"/>
    </source>
</evidence>
<feature type="region of interest" description="Disordered" evidence="5">
    <location>
        <begin position="355"/>
        <end position="393"/>
    </location>
</feature>
<feature type="region of interest" description="Disordered" evidence="5">
    <location>
        <begin position="519"/>
        <end position="539"/>
    </location>
</feature>
<name>A0A0L0DV31_THETB</name>
<proteinExistence type="predicted"/>
<keyword evidence="2 4" id="KW-0863">Zinc-finger</keyword>
<evidence type="ECO:0000256" key="5">
    <source>
        <dbReference type="SAM" id="MobiDB-lite"/>
    </source>
</evidence>
<evidence type="ECO:0000256" key="3">
    <source>
        <dbReference type="ARBA" id="ARBA00022833"/>
    </source>
</evidence>
<dbReference type="GeneID" id="25561865"/>
<dbReference type="GO" id="GO:0006281">
    <property type="term" value="P:DNA repair"/>
    <property type="evidence" value="ECO:0007669"/>
    <property type="project" value="TreeGrafter"/>
</dbReference>
<evidence type="ECO:0000256" key="2">
    <source>
        <dbReference type="ARBA" id="ARBA00022771"/>
    </source>
</evidence>
<feature type="region of interest" description="Disordered" evidence="5">
    <location>
        <begin position="198"/>
        <end position="341"/>
    </location>
</feature>
<dbReference type="STRING" id="461836.A0A0L0DV31"/>
<feature type="domain" description="RanBP2-type" evidence="6">
    <location>
        <begin position="593"/>
        <end position="627"/>
    </location>
</feature>
<feature type="domain" description="RanBP2-type" evidence="6">
    <location>
        <begin position="648"/>
        <end position="682"/>
    </location>
</feature>
<dbReference type="PROSITE" id="PS50199">
    <property type="entry name" value="ZF_RANBP2_2"/>
    <property type="match status" value="4"/>
</dbReference>
<dbReference type="Proteomes" id="UP000054408">
    <property type="component" value="Unassembled WGS sequence"/>
</dbReference>
<dbReference type="OMA" id="DETWKCM"/>
<dbReference type="EMBL" id="GL349440">
    <property type="protein sequence ID" value="KNC56149.1"/>
    <property type="molecule type" value="Genomic_DNA"/>
</dbReference>
<feature type="compositionally biased region" description="Low complexity" evidence="5">
    <location>
        <begin position="519"/>
        <end position="533"/>
    </location>
</feature>
<feature type="region of interest" description="Disordered" evidence="5">
    <location>
        <begin position="629"/>
        <end position="649"/>
    </location>
</feature>
<gene>
    <name evidence="7" type="ORF">AMSG_02165</name>
</gene>
<dbReference type="SMART" id="SM00547">
    <property type="entry name" value="ZnF_RBZ"/>
    <property type="match status" value="4"/>
</dbReference>
<evidence type="ECO:0000259" key="6">
    <source>
        <dbReference type="PROSITE" id="PS50199"/>
    </source>
</evidence>
<accession>A0A0L0DV31</accession>
<keyword evidence="3" id="KW-0862">Zinc</keyword>